<dbReference type="EMBL" id="JANPWB010000013">
    <property type="protein sequence ID" value="KAJ1108775.1"/>
    <property type="molecule type" value="Genomic_DNA"/>
</dbReference>
<feature type="compositionally biased region" description="Basic and acidic residues" evidence="1">
    <location>
        <begin position="63"/>
        <end position="82"/>
    </location>
</feature>
<dbReference type="Proteomes" id="UP001066276">
    <property type="component" value="Chromosome 9"/>
</dbReference>
<sequence length="82" mass="9274">MRGSRATEGSRDERSWHRRGEPCERRLQRLAVLLEEQAAGSGGPRTHQTPSRGGHPPALSWGDVRESDTRKIRCRRADTRGK</sequence>
<reference evidence="2" key="1">
    <citation type="journal article" date="2022" name="bioRxiv">
        <title>Sequencing and chromosome-scale assembly of the giantPleurodeles waltlgenome.</title>
        <authorList>
            <person name="Brown T."/>
            <person name="Elewa A."/>
            <person name="Iarovenko S."/>
            <person name="Subramanian E."/>
            <person name="Araus A.J."/>
            <person name="Petzold A."/>
            <person name="Susuki M."/>
            <person name="Suzuki K.-i.T."/>
            <person name="Hayashi T."/>
            <person name="Toyoda A."/>
            <person name="Oliveira C."/>
            <person name="Osipova E."/>
            <person name="Leigh N.D."/>
            <person name="Simon A."/>
            <person name="Yun M.H."/>
        </authorList>
    </citation>
    <scope>NUCLEOTIDE SEQUENCE</scope>
    <source>
        <strain evidence="2">20211129_DDA</strain>
        <tissue evidence="2">Liver</tissue>
    </source>
</reference>
<proteinExistence type="predicted"/>
<protein>
    <submittedName>
        <fullName evidence="2">Uncharacterized protein</fullName>
    </submittedName>
</protein>
<feature type="compositionally biased region" description="Basic and acidic residues" evidence="1">
    <location>
        <begin position="8"/>
        <end position="21"/>
    </location>
</feature>
<feature type="region of interest" description="Disordered" evidence="1">
    <location>
        <begin position="1"/>
        <end position="21"/>
    </location>
</feature>
<organism evidence="2 3">
    <name type="scientific">Pleurodeles waltl</name>
    <name type="common">Iberian ribbed newt</name>
    <dbReference type="NCBI Taxonomy" id="8319"/>
    <lineage>
        <taxon>Eukaryota</taxon>
        <taxon>Metazoa</taxon>
        <taxon>Chordata</taxon>
        <taxon>Craniata</taxon>
        <taxon>Vertebrata</taxon>
        <taxon>Euteleostomi</taxon>
        <taxon>Amphibia</taxon>
        <taxon>Batrachia</taxon>
        <taxon>Caudata</taxon>
        <taxon>Salamandroidea</taxon>
        <taxon>Salamandridae</taxon>
        <taxon>Pleurodelinae</taxon>
        <taxon>Pleurodeles</taxon>
    </lineage>
</organism>
<evidence type="ECO:0000313" key="2">
    <source>
        <dbReference type="EMBL" id="KAJ1108775.1"/>
    </source>
</evidence>
<evidence type="ECO:0000256" key="1">
    <source>
        <dbReference type="SAM" id="MobiDB-lite"/>
    </source>
</evidence>
<gene>
    <name evidence="2" type="ORF">NDU88_006145</name>
</gene>
<dbReference type="AlphaFoldDB" id="A0AAV7N1H1"/>
<name>A0AAV7N1H1_PLEWA</name>
<feature type="region of interest" description="Disordered" evidence="1">
    <location>
        <begin position="35"/>
        <end position="82"/>
    </location>
</feature>
<evidence type="ECO:0000313" key="3">
    <source>
        <dbReference type="Proteomes" id="UP001066276"/>
    </source>
</evidence>
<comment type="caution">
    <text evidence="2">The sequence shown here is derived from an EMBL/GenBank/DDBJ whole genome shotgun (WGS) entry which is preliminary data.</text>
</comment>
<accession>A0AAV7N1H1</accession>
<keyword evidence="3" id="KW-1185">Reference proteome</keyword>